<name>A0A7D8IZH4_SALER</name>
<protein>
    <submittedName>
        <fullName evidence="1">Uncharacterized protein</fullName>
    </submittedName>
</protein>
<organism evidence="1 2">
    <name type="scientific">Salmonella enterica</name>
    <name type="common">Salmonella choleraesuis</name>
    <dbReference type="NCBI Taxonomy" id="28901"/>
    <lineage>
        <taxon>Bacteria</taxon>
        <taxon>Pseudomonadati</taxon>
        <taxon>Pseudomonadota</taxon>
        <taxon>Gammaproteobacteria</taxon>
        <taxon>Enterobacterales</taxon>
        <taxon>Enterobacteriaceae</taxon>
        <taxon>Salmonella</taxon>
    </lineage>
</organism>
<dbReference type="EMBL" id="UGWV01000002">
    <property type="protein sequence ID" value="SUF97916.1"/>
    <property type="molecule type" value="Genomic_DNA"/>
</dbReference>
<accession>A0A7D8IZH4</accession>
<dbReference type="Proteomes" id="UP000254463">
    <property type="component" value="Unassembled WGS sequence"/>
</dbReference>
<dbReference type="AlphaFoldDB" id="A0A7D8IZH4"/>
<evidence type="ECO:0000313" key="2">
    <source>
        <dbReference type="Proteomes" id="UP000254463"/>
    </source>
</evidence>
<proteinExistence type="predicted"/>
<reference evidence="1 2" key="1">
    <citation type="submission" date="2018-06" db="EMBL/GenBank/DDBJ databases">
        <authorList>
            <consortium name="Pathogen Informatics"/>
            <person name="Doyle S."/>
        </authorList>
    </citation>
    <scope>NUCLEOTIDE SEQUENCE [LARGE SCALE GENOMIC DNA]</scope>
    <source>
        <strain evidence="1 2">NCTC6385</strain>
    </source>
</reference>
<sequence>MLDMCVFRVIMSYVIGSDKGCAEDMLRLKWASQDPEQLDFVLDTESIYGDKFRYTYSQNHQVKLD</sequence>
<evidence type="ECO:0000313" key="1">
    <source>
        <dbReference type="EMBL" id="SUF97916.1"/>
    </source>
</evidence>
<gene>
    <name evidence="1" type="ORF">NCTC6385_04973</name>
</gene>